<accession>A0A812J5V2</accession>
<comment type="caution">
    <text evidence="1">The sequence shown here is derived from an EMBL/GenBank/DDBJ whole genome shotgun (WGS) entry which is preliminary data.</text>
</comment>
<keyword evidence="2" id="KW-1185">Reference proteome</keyword>
<evidence type="ECO:0000313" key="2">
    <source>
        <dbReference type="Proteomes" id="UP000604046"/>
    </source>
</evidence>
<proteinExistence type="predicted"/>
<dbReference type="EMBL" id="CAJNDS010000316">
    <property type="protein sequence ID" value="CAE7191726.1"/>
    <property type="molecule type" value="Genomic_DNA"/>
</dbReference>
<dbReference type="Proteomes" id="UP000604046">
    <property type="component" value="Unassembled WGS sequence"/>
</dbReference>
<protein>
    <submittedName>
        <fullName evidence="1">Rs1 protein</fullName>
    </submittedName>
</protein>
<organism evidence="1 2">
    <name type="scientific">Symbiodinium natans</name>
    <dbReference type="NCBI Taxonomy" id="878477"/>
    <lineage>
        <taxon>Eukaryota</taxon>
        <taxon>Sar</taxon>
        <taxon>Alveolata</taxon>
        <taxon>Dinophyceae</taxon>
        <taxon>Suessiales</taxon>
        <taxon>Symbiodiniaceae</taxon>
        <taxon>Symbiodinium</taxon>
    </lineage>
</organism>
<dbReference type="AlphaFoldDB" id="A0A812J5V2"/>
<reference evidence="1" key="1">
    <citation type="submission" date="2021-02" db="EMBL/GenBank/DDBJ databases">
        <authorList>
            <person name="Dougan E. K."/>
            <person name="Rhodes N."/>
            <person name="Thang M."/>
            <person name="Chan C."/>
        </authorList>
    </citation>
    <scope>NUCLEOTIDE SEQUENCE</scope>
</reference>
<name>A0A812J5V2_9DINO</name>
<evidence type="ECO:0000313" key="1">
    <source>
        <dbReference type="EMBL" id="CAE7191726.1"/>
    </source>
</evidence>
<dbReference type="OrthoDB" id="428427at2759"/>
<sequence>MAPSKYAIQCDKEHSITSLREVTQRIEHTLPSKRSFKQRASEFRDNCDKDFVFDSIHGIGFYKGHPELLPTGQLSLNVGPSFVQVFDDMGRASTPDGVLKVHLKCRIAGMFPDSEFNPISAKMDIVVMDSTCWVEETIPCATETKRIKECSSMTTCVHVDAQTWLERGTYCPVGYDVDRGSMTYLKEGKTPKENIYLRKFKDGLDDVIESCGEGKWMLQEKHADDFQSPGKGVFQFAGPIVGCRVTSVSFTGLPCQQPGNITEEEVDVQPMVLDDPNTRAPADYWLHPCDCAGKDWGDNMPVDPAVFALLPPESPDDFIPSPLDLVVGQFVCPPGSMIGDGPIYETETQSAEMGDCELQCKNDEDCHFFWHGKQLSTPTCRLYSACEHLLREPGLEGVLKAVPKSPLCMVSNPEACWSTRLRRYALTTSVPQGYEYWNLHAECDYMLLLGGWGVQSCTRPSLRELKSHEWQHKRQLPLEFKHGTKLEVTGEAWAS</sequence>
<gene>
    <name evidence="1" type="primary">Rs1</name>
    <name evidence="1" type="ORF">SNAT2548_LOCUS5064</name>
</gene>